<name>A0A2Z4U818_9FIRM</name>
<keyword evidence="1" id="KW-0472">Membrane</keyword>
<dbReference type="RefSeq" id="WP_111918007.1">
    <property type="nucleotide sequence ID" value="NZ_CAUWHR010000003.1"/>
</dbReference>
<dbReference type="InterPro" id="IPR025377">
    <property type="entry name" value="DUF4367"/>
</dbReference>
<dbReference type="OrthoDB" id="1976638at2"/>
<evidence type="ECO:0000313" key="3">
    <source>
        <dbReference type="EMBL" id="AWY97138.1"/>
    </source>
</evidence>
<protein>
    <recommendedName>
        <fullName evidence="2">DUF4367 domain-containing protein</fullName>
    </recommendedName>
</protein>
<feature type="transmembrane region" description="Helical" evidence="1">
    <location>
        <begin position="127"/>
        <end position="146"/>
    </location>
</feature>
<dbReference type="KEGG" id="blau:DQQ01_02095"/>
<reference evidence="4" key="1">
    <citation type="submission" date="2018-06" db="EMBL/GenBank/DDBJ databases">
        <title>Description of Blautia argi sp. nov., a new anaerobic isolated from dog feces.</title>
        <authorList>
            <person name="Chang Y.-H."/>
            <person name="Paek J."/>
            <person name="Shin Y."/>
        </authorList>
    </citation>
    <scope>NUCLEOTIDE SEQUENCE [LARGE SCALE GENOMIC DNA]</scope>
    <source>
        <strain evidence="4">KCTC 15426</strain>
    </source>
</reference>
<keyword evidence="1" id="KW-1133">Transmembrane helix</keyword>
<evidence type="ECO:0000313" key="4">
    <source>
        <dbReference type="Proteomes" id="UP000250003"/>
    </source>
</evidence>
<feature type="domain" description="DUF4367" evidence="2">
    <location>
        <begin position="199"/>
        <end position="312"/>
    </location>
</feature>
<evidence type="ECO:0000259" key="2">
    <source>
        <dbReference type="Pfam" id="PF14285"/>
    </source>
</evidence>
<dbReference type="Proteomes" id="UP000250003">
    <property type="component" value="Chromosome"/>
</dbReference>
<keyword evidence="1" id="KW-0812">Transmembrane</keyword>
<dbReference type="EMBL" id="CP030280">
    <property type="protein sequence ID" value="AWY97138.1"/>
    <property type="molecule type" value="Genomic_DNA"/>
</dbReference>
<dbReference type="Pfam" id="PF14285">
    <property type="entry name" value="DUF4367"/>
    <property type="match status" value="1"/>
</dbReference>
<dbReference type="AlphaFoldDB" id="A0A2Z4U818"/>
<accession>A0A2Z4U818</accession>
<keyword evidence="4" id="KW-1185">Reference proteome</keyword>
<evidence type="ECO:0000256" key="1">
    <source>
        <dbReference type="SAM" id="Phobius"/>
    </source>
</evidence>
<proteinExistence type="predicted"/>
<gene>
    <name evidence="3" type="ORF">DQQ01_02095</name>
</gene>
<sequence>MGKLKEKNKDKISSLPRELSDEEFNQWIHERFLEEAADIESELNRIPDSEDWKPTDEKFQALMSKAREQGFFEENNSADSREIDDREAITKEKTLKEENVKTEKLNMEEKAENRNCRREGGYWRRRVVKYAAYAAVTVFGIFGVSMSSEANRTYVMQEVNKLIGNDVSTKVNNSEVMQSNRTEAEAIKSIEDAFDIKMPQLFYMPDGMEYMDCSIDTEAQMAIMQYTYGEQIVNWLIVSNDKESSRYSQGYKGEHVELIESSLTLNLKSELWEMKEEGDEKETYTLQWNYKNVYNQIFGKIEKREIIRIAQKLAY</sequence>
<organism evidence="3 4">
    <name type="scientific">Blautia argi</name>
    <dbReference type="NCBI Taxonomy" id="1912897"/>
    <lineage>
        <taxon>Bacteria</taxon>
        <taxon>Bacillati</taxon>
        <taxon>Bacillota</taxon>
        <taxon>Clostridia</taxon>
        <taxon>Lachnospirales</taxon>
        <taxon>Lachnospiraceae</taxon>
        <taxon>Blautia</taxon>
    </lineage>
</organism>